<dbReference type="EMBL" id="JBHUIO010000005">
    <property type="protein sequence ID" value="MFD2170481.1"/>
    <property type="molecule type" value="Genomic_DNA"/>
</dbReference>
<name>A0ABW4ZXZ8_9BACL</name>
<organism evidence="1 2">
    <name type="scientific">Tumebacillus lipolyticus</name>
    <dbReference type="NCBI Taxonomy" id="1280370"/>
    <lineage>
        <taxon>Bacteria</taxon>
        <taxon>Bacillati</taxon>
        <taxon>Bacillota</taxon>
        <taxon>Bacilli</taxon>
        <taxon>Bacillales</taxon>
        <taxon>Alicyclobacillaceae</taxon>
        <taxon>Tumebacillus</taxon>
    </lineage>
</organism>
<dbReference type="Proteomes" id="UP001597343">
    <property type="component" value="Unassembled WGS sequence"/>
</dbReference>
<evidence type="ECO:0000313" key="1">
    <source>
        <dbReference type="EMBL" id="MFD2170481.1"/>
    </source>
</evidence>
<accession>A0ABW4ZXZ8</accession>
<keyword evidence="2" id="KW-1185">Reference proteome</keyword>
<reference evidence="2" key="1">
    <citation type="journal article" date="2019" name="Int. J. Syst. Evol. Microbiol.">
        <title>The Global Catalogue of Microorganisms (GCM) 10K type strain sequencing project: providing services to taxonomists for standard genome sequencing and annotation.</title>
        <authorList>
            <consortium name="The Broad Institute Genomics Platform"/>
            <consortium name="The Broad Institute Genome Sequencing Center for Infectious Disease"/>
            <person name="Wu L."/>
            <person name="Ma J."/>
        </authorList>
    </citation>
    <scope>NUCLEOTIDE SEQUENCE [LARGE SCALE GENOMIC DNA]</scope>
    <source>
        <strain evidence="2">CGMCC 1.13574</strain>
    </source>
</reference>
<proteinExistence type="predicted"/>
<sequence length="295" mass="31842">MKANGSARKSVKRTMLAGALVIGASTLVFQGFIQAATATELHKTSSVPTHYATQAVGSSHAAPNGLPAGYQPANYTVGDIDLEYYQNQTPTSADMAKEEAAEIGAQALWAVFGLNLEGQVIEMGYQPATENLPRSNWYADVLIDGKRSYSFSVDSVTGELFTIGHDRALETEVSVAFDPALDQNPQEYVDLARELAEKYNVVHSAVTSVEYNGQGYSNNDPTISLDIKGENGEIALMSFSRFDKALLGISYNAEYKAALEASERFHNQVQEKAKELAKSAPPAGENGAFLLKVME</sequence>
<dbReference type="RefSeq" id="WP_386046460.1">
    <property type="nucleotide sequence ID" value="NZ_JBHUIO010000005.1"/>
</dbReference>
<gene>
    <name evidence="1" type="ORF">ACFSOY_10750</name>
</gene>
<evidence type="ECO:0008006" key="3">
    <source>
        <dbReference type="Google" id="ProtNLM"/>
    </source>
</evidence>
<evidence type="ECO:0000313" key="2">
    <source>
        <dbReference type="Proteomes" id="UP001597343"/>
    </source>
</evidence>
<comment type="caution">
    <text evidence="1">The sequence shown here is derived from an EMBL/GenBank/DDBJ whole genome shotgun (WGS) entry which is preliminary data.</text>
</comment>
<protein>
    <recommendedName>
        <fullName evidence="3">PepSY domain-containing protein</fullName>
    </recommendedName>
</protein>